<organism evidence="2 3">
    <name type="scientific">Amycolatopsis plumensis</name>
    <dbReference type="NCBI Taxonomy" id="236508"/>
    <lineage>
        <taxon>Bacteria</taxon>
        <taxon>Bacillati</taxon>
        <taxon>Actinomycetota</taxon>
        <taxon>Actinomycetes</taxon>
        <taxon>Pseudonocardiales</taxon>
        <taxon>Pseudonocardiaceae</taxon>
        <taxon>Amycolatopsis</taxon>
    </lineage>
</organism>
<protein>
    <submittedName>
        <fullName evidence="2">Uncharacterized protein</fullName>
    </submittedName>
</protein>
<accession>A0ABV5U3X9</accession>
<evidence type="ECO:0000313" key="2">
    <source>
        <dbReference type="EMBL" id="MFB9686099.1"/>
    </source>
</evidence>
<dbReference type="Proteomes" id="UP001589535">
    <property type="component" value="Unassembled WGS sequence"/>
</dbReference>
<dbReference type="EMBL" id="JBHMBK010000012">
    <property type="protein sequence ID" value="MFB9686099.1"/>
    <property type="molecule type" value="Genomic_DNA"/>
</dbReference>
<keyword evidence="1" id="KW-1133">Transmembrane helix</keyword>
<keyword evidence="1" id="KW-0472">Membrane</keyword>
<keyword evidence="1" id="KW-0812">Transmembrane</keyword>
<sequence>MASQQDQPVKQRSPWISGSFYLAVFLAIVAILLVAGRVLSIWVVPVIVVGGLLGVSVVGALQLRHDDRLSERGFLKLMVVAVGRLPATLVRRPSPVQPTAESEEGV</sequence>
<evidence type="ECO:0000256" key="1">
    <source>
        <dbReference type="SAM" id="Phobius"/>
    </source>
</evidence>
<reference evidence="2 3" key="1">
    <citation type="submission" date="2024-09" db="EMBL/GenBank/DDBJ databases">
        <authorList>
            <person name="Sun Q."/>
            <person name="Mori K."/>
        </authorList>
    </citation>
    <scope>NUCLEOTIDE SEQUENCE [LARGE SCALE GENOMIC DNA]</scope>
    <source>
        <strain evidence="2 3">JCM 13852</strain>
    </source>
</reference>
<feature type="transmembrane region" description="Helical" evidence="1">
    <location>
        <begin position="41"/>
        <end position="61"/>
    </location>
</feature>
<gene>
    <name evidence="2" type="ORF">ACFFTO_18030</name>
</gene>
<name>A0ABV5U3X9_9PSEU</name>
<keyword evidence="3" id="KW-1185">Reference proteome</keyword>
<proteinExistence type="predicted"/>
<feature type="transmembrane region" description="Helical" evidence="1">
    <location>
        <begin position="15"/>
        <end position="35"/>
    </location>
</feature>
<dbReference type="RefSeq" id="WP_378194739.1">
    <property type="nucleotide sequence ID" value="NZ_JBHMBK010000012.1"/>
</dbReference>
<evidence type="ECO:0000313" key="3">
    <source>
        <dbReference type="Proteomes" id="UP001589535"/>
    </source>
</evidence>
<comment type="caution">
    <text evidence="2">The sequence shown here is derived from an EMBL/GenBank/DDBJ whole genome shotgun (WGS) entry which is preliminary data.</text>
</comment>